<keyword evidence="3" id="KW-1185">Reference proteome</keyword>
<name>L8X6N4_THACA</name>
<accession>L8X6N4</accession>
<dbReference type="AlphaFoldDB" id="L8X6N4"/>
<reference evidence="2 3" key="1">
    <citation type="journal article" date="2013" name="Nat. Commun.">
        <title>The evolution and pathogenic mechanisms of the rice sheath blight pathogen.</title>
        <authorList>
            <person name="Zheng A."/>
            <person name="Lin R."/>
            <person name="Xu L."/>
            <person name="Qin P."/>
            <person name="Tang C."/>
            <person name="Ai P."/>
            <person name="Zhang D."/>
            <person name="Liu Y."/>
            <person name="Sun Z."/>
            <person name="Feng H."/>
            <person name="Wang Y."/>
            <person name="Chen Y."/>
            <person name="Liang X."/>
            <person name="Fu R."/>
            <person name="Li Q."/>
            <person name="Zhang J."/>
            <person name="Yu X."/>
            <person name="Xie Z."/>
            <person name="Ding L."/>
            <person name="Guan P."/>
            <person name="Tang J."/>
            <person name="Liang Y."/>
            <person name="Wang S."/>
            <person name="Deng Q."/>
            <person name="Li S."/>
            <person name="Zhu J."/>
            <person name="Wang L."/>
            <person name="Liu H."/>
            <person name="Li P."/>
        </authorList>
    </citation>
    <scope>NUCLEOTIDE SEQUENCE [LARGE SCALE GENOMIC DNA]</scope>
    <source>
        <strain evidence="3">AG-1 IA</strain>
    </source>
</reference>
<dbReference type="Proteomes" id="UP000011668">
    <property type="component" value="Unassembled WGS sequence"/>
</dbReference>
<feature type="region of interest" description="Disordered" evidence="1">
    <location>
        <begin position="1"/>
        <end position="31"/>
    </location>
</feature>
<dbReference type="HOGENOM" id="CLU_1950251_0_0_1"/>
<organism evidence="2 3">
    <name type="scientific">Thanatephorus cucumeris (strain AG1-IA)</name>
    <name type="common">Rice sheath blight fungus</name>
    <name type="synonym">Rhizoctonia solani</name>
    <dbReference type="NCBI Taxonomy" id="983506"/>
    <lineage>
        <taxon>Eukaryota</taxon>
        <taxon>Fungi</taxon>
        <taxon>Dikarya</taxon>
        <taxon>Basidiomycota</taxon>
        <taxon>Agaricomycotina</taxon>
        <taxon>Agaricomycetes</taxon>
        <taxon>Cantharellales</taxon>
        <taxon>Ceratobasidiaceae</taxon>
        <taxon>Rhizoctonia</taxon>
        <taxon>Rhizoctonia solani AG-1</taxon>
    </lineage>
</organism>
<evidence type="ECO:0000313" key="3">
    <source>
        <dbReference type="Proteomes" id="UP000011668"/>
    </source>
</evidence>
<evidence type="ECO:0000256" key="1">
    <source>
        <dbReference type="SAM" id="MobiDB-lite"/>
    </source>
</evidence>
<evidence type="ECO:0000313" key="2">
    <source>
        <dbReference type="EMBL" id="ELU45850.1"/>
    </source>
</evidence>
<gene>
    <name evidence="2" type="ORF">AG1IA_00137</name>
</gene>
<dbReference type="EMBL" id="AFRT01000031">
    <property type="protein sequence ID" value="ELU45850.1"/>
    <property type="molecule type" value="Genomic_DNA"/>
</dbReference>
<protein>
    <submittedName>
        <fullName evidence="2">Uncharacterized protein</fullName>
    </submittedName>
</protein>
<sequence>MKAAVMSSASLDDERRDSEPDSIPSSRPYGEDAARLAIDGGESAGVWRLAPREYEVDCEAPEEWRVWVGAMCGWRCWKNRSSCDMKVDELDAADAERECEGVKCVCSNGTAASIESDGEAMQINERQQV</sequence>
<proteinExistence type="predicted"/>
<comment type="caution">
    <text evidence="2">The sequence shown here is derived from an EMBL/GenBank/DDBJ whole genome shotgun (WGS) entry which is preliminary data.</text>
</comment>